<comment type="caution">
    <text evidence="8">The sequence shown here is derived from an EMBL/GenBank/DDBJ whole genome shotgun (WGS) entry which is preliminary data.</text>
</comment>
<dbReference type="PANTHER" id="PTHR30603">
    <property type="entry name" value="RNA POLYMERASE SIGMA FACTOR RPO"/>
    <property type="match status" value="1"/>
</dbReference>
<dbReference type="InterPro" id="IPR014284">
    <property type="entry name" value="RNA_pol_sigma-70_dom"/>
</dbReference>
<dbReference type="SUPFAM" id="SSF88659">
    <property type="entry name" value="Sigma3 and sigma4 domains of RNA polymerase sigma factors"/>
    <property type="match status" value="2"/>
</dbReference>
<dbReference type="PANTHER" id="PTHR30603:SF60">
    <property type="entry name" value="RNA POLYMERASE SIGMA FACTOR RPOD"/>
    <property type="match status" value="1"/>
</dbReference>
<gene>
    <name evidence="8" type="ORF">F0M18_07570</name>
</gene>
<evidence type="ECO:0000256" key="3">
    <source>
        <dbReference type="ARBA" id="ARBA00023125"/>
    </source>
</evidence>
<dbReference type="EMBL" id="VTUX01000003">
    <property type="protein sequence ID" value="KAA1192522.1"/>
    <property type="molecule type" value="Genomic_DNA"/>
</dbReference>
<dbReference type="InterPro" id="IPR007627">
    <property type="entry name" value="RNA_pol_sigma70_r2"/>
</dbReference>
<evidence type="ECO:0000259" key="7">
    <source>
        <dbReference type="PROSITE" id="PS00716"/>
    </source>
</evidence>
<dbReference type="Proteomes" id="UP000323708">
    <property type="component" value="Unassembled WGS sequence"/>
</dbReference>
<dbReference type="GO" id="GO:0016987">
    <property type="term" value="F:sigma factor activity"/>
    <property type="evidence" value="ECO:0007669"/>
    <property type="project" value="UniProtKB-KW"/>
</dbReference>
<evidence type="ECO:0000259" key="6">
    <source>
        <dbReference type="PROSITE" id="PS00715"/>
    </source>
</evidence>
<dbReference type="Gene3D" id="1.10.601.10">
    <property type="entry name" value="RNA Polymerase Primary Sigma Factor"/>
    <property type="match status" value="1"/>
</dbReference>
<keyword evidence="2 5" id="KW-0731">Sigma factor</keyword>
<dbReference type="SUPFAM" id="SSF88946">
    <property type="entry name" value="Sigma2 domain of RNA polymerase sigma factors"/>
    <property type="match status" value="1"/>
</dbReference>
<dbReference type="Pfam" id="PF04545">
    <property type="entry name" value="Sigma70_r4"/>
    <property type="match status" value="1"/>
</dbReference>
<dbReference type="InterPro" id="IPR013324">
    <property type="entry name" value="RNA_pol_sigma_r3/r4-like"/>
</dbReference>
<dbReference type="InterPro" id="IPR013325">
    <property type="entry name" value="RNA_pol_sigma_r2"/>
</dbReference>
<evidence type="ECO:0000256" key="2">
    <source>
        <dbReference type="ARBA" id="ARBA00023082"/>
    </source>
</evidence>
<dbReference type="PROSITE" id="PS00716">
    <property type="entry name" value="SIGMA70_2"/>
    <property type="match status" value="1"/>
</dbReference>
<reference evidence="8 9" key="1">
    <citation type="submission" date="2019-09" db="EMBL/GenBank/DDBJ databases">
        <authorList>
            <person name="Chen X.-Y."/>
        </authorList>
    </citation>
    <scope>NUCLEOTIDE SEQUENCE [LARGE SCALE GENOMIC DNA]</scope>
    <source>
        <strain evidence="8 9">NY5</strain>
    </source>
</reference>
<dbReference type="InterPro" id="IPR036388">
    <property type="entry name" value="WH-like_DNA-bd_sf"/>
</dbReference>
<dbReference type="GO" id="GO:0003677">
    <property type="term" value="F:DNA binding"/>
    <property type="evidence" value="ECO:0007669"/>
    <property type="project" value="UniProtKB-KW"/>
</dbReference>
<sequence length="439" mass="49257">MNAQTPVKDDPELERLYAQARQYDLLSREQEEQIDEGKWAAINRILEALIDDPFSRHYLARWSRQCLEPLPEIEQFSDRNHRVLLRRELSDYVPGGPLAAQMQEFALQFRAPYCGHTLLEKLTQLSLPGSLVVGIAEVVMDGERPGKGSSVAAALRAWERFWAPEYADVSAPGNSAKAVIAAEIERYTAARDLLVTHNLRLVFTIAGRNRNKGVAFLDLIQEGNLGLLRAAEKFRFERGNRFSTYAFNWITQGVKRTIANAAGTIRYPTNVQIQLGKVHGERSRMQANLGRAPVDTELAEALGLSVSRTRELLQLHSLGISLDTPRFEEEPGTSLLDATPGGPFGTPDEASEQTSLHNRLLDELDKLKPEEKRVVIQRWGLQQGVALTRAEIAEQLSVSKEWVRQLERSALQKLAQSDVVKAVYRDHAAPVPRQTQVEN</sequence>
<keyword evidence="9" id="KW-1185">Reference proteome</keyword>
<feature type="domain" description="RNA polymerase sigma-70" evidence="6">
    <location>
        <begin position="218"/>
        <end position="231"/>
    </location>
</feature>
<feature type="domain" description="RNA polymerase sigma-70" evidence="7">
    <location>
        <begin position="388"/>
        <end position="414"/>
    </location>
</feature>
<keyword evidence="1 5" id="KW-0805">Transcription regulation</keyword>
<comment type="similarity">
    <text evidence="5">Belongs to the sigma-70 factor family.</text>
</comment>
<evidence type="ECO:0000313" key="8">
    <source>
        <dbReference type="EMBL" id="KAA1192522.1"/>
    </source>
</evidence>
<dbReference type="PRINTS" id="PR00046">
    <property type="entry name" value="SIGMA70FCT"/>
</dbReference>
<evidence type="ECO:0000256" key="4">
    <source>
        <dbReference type="ARBA" id="ARBA00023163"/>
    </source>
</evidence>
<dbReference type="InterPro" id="IPR007624">
    <property type="entry name" value="RNA_pol_sigma70_r3"/>
</dbReference>
<protein>
    <recommendedName>
        <fullName evidence="5">RNA polymerase sigma factor</fullName>
    </recommendedName>
</protein>
<evidence type="ECO:0000313" key="9">
    <source>
        <dbReference type="Proteomes" id="UP000323708"/>
    </source>
</evidence>
<keyword evidence="3 5" id="KW-0238">DNA-binding</keyword>
<dbReference type="RefSeq" id="WP_149610815.1">
    <property type="nucleotide sequence ID" value="NZ_VTUX01000003.1"/>
</dbReference>
<proteinExistence type="inferred from homology"/>
<name>A0A5B0WZN9_9GAMM</name>
<accession>A0A5B0WZN9</accession>
<keyword evidence="4 5" id="KW-0804">Transcription</keyword>
<comment type="function">
    <text evidence="5">Sigma factors are initiation factors that promote the attachment of RNA polymerase to specific initiation sites and are then released.</text>
</comment>
<dbReference type="InterPro" id="IPR007630">
    <property type="entry name" value="RNA_pol_sigma70_r4"/>
</dbReference>
<dbReference type="Pfam" id="PF04542">
    <property type="entry name" value="Sigma70_r2"/>
    <property type="match status" value="1"/>
</dbReference>
<dbReference type="CDD" id="cd06171">
    <property type="entry name" value="Sigma70_r4"/>
    <property type="match status" value="1"/>
</dbReference>
<dbReference type="Pfam" id="PF04539">
    <property type="entry name" value="Sigma70_r3"/>
    <property type="match status" value="1"/>
</dbReference>
<organism evidence="8 9">
    <name type="scientific">Pseudohalioglobus sediminis</name>
    <dbReference type="NCBI Taxonomy" id="2606449"/>
    <lineage>
        <taxon>Bacteria</taxon>
        <taxon>Pseudomonadati</taxon>
        <taxon>Pseudomonadota</taxon>
        <taxon>Gammaproteobacteria</taxon>
        <taxon>Cellvibrionales</taxon>
        <taxon>Halieaceae</taxon>
        <taxon>Pseudohalioglobus</taxon>
    </lineage>
</organism>
<dbReference type="InterPro" id="IPR050239">
    <property type="entry name" value="Sigma-70_RNA_pol_init_factors"/>
</dbReference>
<dbReference type="AlphaFoldDB" id="A0A5B0WZN9"/>
<dbReference type="NCBIfam" id="TIGR02937">
    <property type="entry name" value="sigma70-ECF"/>
    <property type="match status" value="1"/>
</dbReference>
<evidence type="ECO:0000256" key="1">
    <source>
        <dbReference type="ARBA" id="ARBA00023015"/>
    </source>
</evidence>
<dbReference type="PROSITE" id="PS00715">
    <property type="entry name" value="SIGMA70_1"/>
    <property type="match status" value="1"/>
</dbReference>
<evidence type="ECO:0000256" key="5">
    <source>
        <dbReference type="RuleBase" id="RU362124"/>
    </source>
</evidence>
<dbReference type="GO" id="GO:0006352">
    <property type="term" value="P:DNA-templated transcription initiation"/>
    <property type="evidence" value="ECO:0007669"/>
    <property type="project" value="InterPro"/>
</dbReference>
<dbReference type="InterPro" id="IPR000943">
    <property type="entry name" value="RNA_pol_sigma70"/>
</dbReference>
<dbReference type="Gene3D" id="1.10.10.10">
    <property type="entry name" value="Winged helix-like DNA-binding domain superfamily/Winged helix DNA-binding domain"/>
    <property type="match status" value="2"/>
</dbReference>